<comment type="caution">
    <text evidence="2">The sequence shown here is derived from an EMBL/GenBank/DDBJ whole genome shotgun (WGS) entry which is preliminary data.</text>
</comment>
<organism evidence="2 3">
    <name type="scientific">Candidatus Falkowbacteria bacterium RIFOXYA2_FULL_47_9</name>
    <dbReference type="NCBI Taxonomy" id="1797995"/>
    <lineage>
        <taxon>Bacteria</taxon>
        <taxon>Candidatus Falkowiibacteriota</taxon>
    </lineage>
</organism>
<keyword evidence="1" id="KW-0812">Transmembrane</keyword>
<gene>
    <name evidence="2" type="ORF">A2242_04665</name>
</gene>
<dbReference type="Proteomes" id="UP000178925">
    <property type="component" value="Unassembled WGS sequence"/>
</dbReference>
<feature type="transmembrane region" description="Helical" evidence="1">
    <location>
        <begin position="6"/>
        <end position="30"/>
    </location>
</feature>
<keyword evidence="1" id="KW-0472">Membrane</keyword>
<dbReference type="EMBL" id="MFGC01000008">
    <property type="protein sequence ID" value="OGF28604.1"/>
    <property type="molecule type" value="Genomic_DNA"/>
</dbReference>
<protein>
    <recommendedName>
        <fullName evidence="4">Type II secretion system protein GspG C-terminal domain-containing protein</fullName>
    </recommendedName>
</protein>
<evidence type="ECO:0008006" key="4">
    <source>
        <dbReference type="Google" id="ProtNLM"/>
    </source>
</evidence>
<reference evidence="2 3" key="1">
    <citation type="journal article" date="2016" name="Nat. Commun.">
        <title>Thousands of microbial genomes shed light on interconnected biogeochemical processes in an aquifer system.</title>
        <authorList>
            <person name="Anantharaman K."/>
            <person name="Brown C.T."/>
            <person name="Hug L.A."/>
            <person name="Sharon I."/>
            <person name="Castelle C.J."/>
            <person name="Probst A.J."/>
            <person name="Thomas B.C."/>
            <person name="Singh A."/>
            <person name="Wilkins M.J."/>
            <person name="Karaoz U."/>
            <person name="Brodie E.L."/>
            <person name="Williams K.H."/>
            <person name="Hubbard S.S."/>
            <person name="Banfield J.F."/>
        </authorList>
    </citation>
    <scope>NUCLEOTIDE SEQUENCE [LARGE SCALE GENOMIC DNA]</scope>
</reference>
<dbReference type="STRING" id="1797995.A2242_04665"/>
<dbReference type="AlphaFoldDB" id="A0A1F5SPJ4"/>
<sequence length="146" mass="15850">MNKSIIVKITFAVIAIVCVSALLLLLVNYAQKKQRDVIRLNDISGVRFALEAYFFNRQQYPIVLTPVVLGSAGARVLCDTAAGLEDADDDCEKIFLAPLPHDPLAESGAHYFYASNGRDYALTFSLERSDSGLAAGEHEASAEGIK</sequence>
<proteinExistence type="predicted"/>
<evidence type="ECO:0000313" key="3">
    <source>
        <dbReference type="Proteomes" id="UP000178925"/>
    </source>
</evidence>
<accession>A0A1F5SPJ4</accession>
<evidence type="ECO:0000256" key="1">
    <source>
        <dbReference type="SAM" id="Phobius"/>
    </source>
</evidence>
<keyword evidence="1" id="KW-1133">Transmembrane helix</keyword>
<evidence type="ECO:0000313" key="2">
    <source>
        <dbReference type="EMBL" id="OGF28604.1"/>
    </source>
</evidence>
<name>A0A1F5SPJ4_9BACT</name>